<accession>A0A067SXN1</accession>
<protein>
    <recommendedName>
        <fullName evidence="3">Resolvase HTH domain-containing protein</fullName>
    </recommendedName>
</protein>
<proteinExistence type="predicted"/>
<evidence type="ECO:0000313" key="1">
    <source>
        <dbReference type="EMBL" id="KDR71498.1"/>
    </source>
</evidence>
<sequence length="353" mass="39337">MPNASNSNSNDNVQLLLLYCANIIREARFIGQSLPNADHNAVERTLLQLHAIHAILVDLDDPWLTPEEFNSLINLVVEIAAPLQVWLEMPTPLPRNSRNTVRQDGPGRPRYVIDLDRALELHDMELSWDQIARAMGISRQTLYNHLRASGRSTARRPFIDLSDEDLDLLVSDICTHHPLAGIVIVRGHLESRGVHVPFLRVQESLRRVDSIGLSLRIQLSLDQTVASWNLHKVRTAGNKTPLAIYQLSREQAITQGYWTGDAGDNIGDIDGEYGIDGGEGFPPLDELAVDPEAANHSQFSDKDSERRAGLFVVDDEDIEDARSKLADMEFLENDGNFGVDTFCKAVVRLTAAL</sequence>
<dbReference type="HOGENOM" id="CLU_785375_0_0_1"/>
<dbReference type="Proteomes" id="UP000027222">
    <property type="component" value="Unassembled WGS sequence"/>
</dbReference>
<dbReference type="STRING" id="685588.A0A067SXN1"/>
<evidence type="ECO:0008006" key="3">
    <source>
        <dbReference type="Google" id="ProtNLM"/>
    </source>
</evidence>
<organism evidence="1 2">
    <name type="scientific">Galerina marginata (strain CBS 339.88)</name>
    <dbReference type="NCBI Taxonomy" id="685588"/>
    <lineage>
        <taxon>Eukaryota</taxon>
        <taxon>Fungi</taxon>
        <taxon>Dikarya</taxon>
        <taxon>Basidiomycota</taxon>
        <taxon>Agaricomycotina</taxon>
        <taxon>Agaricomycetes</taxon>
        <taxon>Agaricomycetidae</taxon>
        <taxon>Agaricales</taxon>
        <taxon>Agaricineae</taxon>
        <taxon>Strophariaceae</taxon>
        <taxon>Galerina</taxon>
    </lineage>
</organism>
<dbReference type="AlphaFoldDB" id="A0A067SXN1"/>
<dbReference type="EMBL" id="KL142392">
    <property type="protein sequence ID" value="KDR71498.1"/>
    <property type="molecule type" value="Genomic_DNA"/>
</dbReference>
<gene>
    <name evidence="1" type="ORF">GALMADRAFT_143763</name>
</gene>
<reference evidence="2" key="1">
    <citation type="journal article" date="2014" name="Proc. Natl. Acad. Sci. U.S.A.">
        <title>Extensive sampling of basidiomycete genomes demonstrates inadequacy of the white-rot/brown-rot paradigm for wood decay fungi.</title>
        <authorList>
            <person name="Riley R."/>
            <person name="Salamov A.A."/>
            <person name="Brown D.W."/>
            <person name="Nagy L.G."/>
            <person name="Floudas D."/>
            <person name="Held B.W."/>
            <person name="Levasseur A."/>
            <person name="Lombard V."/>
            <person name="Morin E."/>
            <person name="Otillar R."/>
            <person name="Lindquist E.A."/>
            <person name="Sun H."/>
            <person name="LaButti K.M."/>
            <person name="Schmutz J."/>
            <person name="Jabbour D."/>
            <person name="Luo H."/>
            <person name="Baker S.E."/>
            <person name="Pisabarro A.G."/>
            <person name="Walton J.D."/>
            <person name="Blanchette R.A."/>
            <person name="Henrissat B."/>
            <person name="Martin F."/>
            <person name="Cullen D."/>
            <person name="Hibbett D.S."/>
            <person name="Grigoriev I.V."/>
        </authorList>
    </citation>
    <scope>NUCLEOTIDE SEQUENCE [LARGE SCALE GENOMIC DNA]</scope>
    <source>
        <strain evidence="2">CBS 339.88</strain>
    </source>
</reference>
<keyword evidence="2" id="KW-1185">Reference proteome</keyword>
<name>A0A067SXN1_GALM3</name>
<dbReference type="OrthoDB" id="2686689at2759"/>
<evidence type="ECO:0000313" key="2">
    <source>
        <dbReference type="Proteomes" id="UP000027222"/>
    </source>
</evidence>